<protein>
    <submittedName>
        <fullName evidence="1">Uncharacterized protein</fullName>
    </submittedName>
</protein>
<name>A0A6H9H034_MICAE</name>
<dbReference type="AlphaFoldDB" id="A0A6H9H034"/>
<proteinExistence type="predicted"/>
<evidence type="ECO:0000313" key="2">
    <source>
        <dbReference type="Proteomes" id="UP000435041"/>
    </source>
</evidence>
<accession>A0A6H9H034</accession>
<organism evidence="1 2">
    <name type="scientific">Microcystis aeruginosa NIES-3804</name>
    <dbReference type="NCBI Taxonomy" id="2517783"/>
    <lineage>
        <taxon>Bacteria</taxon>
        <taxon>Bacillati</taxon>
        <taxon>Cyanobacteriota</taxon>
        <taxon>Cyanophyceae</taxon>
        <taxon>Oscillatoriophycideae</taxon>
        <taxon>Chroococcales</taxon>
        <taxon>Microcystaceae</taxon>
        <taxon>Microcystis</taxon>
    </lineage>
</organism>
<reference evidence="1 2" key="1">
    <citation type="submission" date="2019-02" db="EMBL/GenBank/DDBJ databases">
        <title>Draft genome sequence of Arthrospira platensis NIES-3804.</title>
        <authorList>
            <person name="Yamaguchi H."/>
            <person name="Suzuki S."/>
            <person name="Kawachi M."/>
        </authorList>
    </citation>
    <scope>NUCLEOTIDE SEQUENCE [LARGE SCALE GENOMIC DNA]</scope>
    <source>
        <strain evidence="1 2">NIES-3804</strain>
    </source>
</reference>
<dbReference type="EMBL" id="BJCI01000051">
    <property type="protein sequence ID" value="GCL51326.1"/>
    <property type="molecule type" value="Genomic_DNA"/>
</dbReference>
<comment type="caution">
    <text evidence="1">The sequence shown here is derived from an EMBL/GenBank/DDBJ whole genome shotgun (WGS) entry which is preliminary data.</text>
</comment>
<evidence type="ECO:0000313" key="1">
    <source>
        <dbReference type="EMBL" id="GCL51326.1"/>
    </source>
</evidence>
<gene>
    <name evidence="1" type="ORF">NIES3804_29050</name>
</gene>
<dbReference type="Proteomes" id="UP000435041">
    <property type="component" value="Unassembled WGS sequence"/>
</dbReference>
<sequence length="41" mass="4451">MTTQATVIQGTAKEIREALALIPDDEIVRLILGRPSLSRAC</sequence>